<dbReference type="Proteomes" id="UP001239111">
    <property type="component" value="Chromosome 2"/>
</dbReference>
<evidence type="ECO:0000313" key="2">
    <source>
        <dbReference type="Proteomes" id="UP001239111"/>
    </source>
</evidence>
<gene>
    <name evidence="1" type="ORF">QAD02_014050</name>
</gene>
<evidence type="ECO:0000313" key="1">
    <source>
        <dbReference type="EMBL" id="KAJ8678263.1"/>
    </source>
</evidence>
<comment type="caution">
    <text evidence="1">The sequence shown here is derived from an EMBL/GenBank/DDBJ whole genome shotgun (WGS) entry which is preliminary data.</text>
</comment>
<reference evidence="1" key="1">
    <citation type="submission" date="2023-04" db="EMBL/GenBank/DDBJ databases">
        <title>A chromosome-level genome assembly of the parasitoid wasp Eretmocerus hayati.</title>
        <authorList>
            <person name="Zhong Y."/>
            <person name="Liu S."/>
            <person name="Liu Y."/>
        </authorList>
    </citation>
    <scope>NUCLEOTIDE SEQUENCE</scope>
    <source>
        <strain evidence="1">ZJU_SS_LIU_2023</strain>
    </source>
</reference>
<proteinExistence type="predicted"/>
<sequence length="290" mass="32210">MAHILSKREVELRAHRDKIKSNAPNWHQLFLSDCKATTTANEQRFKAIEKKNDCILRALFQTDESEIKISGIPTSLNVSLIQLAVEILQEIGLSSLMNFVLDLRERPVEGNESHQSISVVLVGGVRRIVLRNSSELREETAQSFFGSGDSSVQFALLEEECDQAVFDIVDIPGTFLSEGDPNTHLSLDGFNFLRSDTIGKRGGGVGLYVRDCISVKILAQSEAIFDSKPEFLITGSIINSSKLLCAVMYRRPPAVYPTDSFNTLATFLPLNEHVIIMGDFNMDMSSINPK</sequence>
<keyword evidence="2" id="KW-1185">Reference proteome</keyword>
<accession>A0ACC2P474</accession>
<protein>
    <submittedName>
        <fullName evidence="1">Uncharacterized protein</fullName>
    </submittedName>
</protein>
<organism evidence="1 2">
    <name type="scientific">Eretmocerus hayati</name>
    <dbReference type="NCBI Taxonomy" id="131215"/>
    <lineage>
        <taxon>Eukaryota</taxon>
        <taxon>Metazoa</taxon>
        <taxon>Ecdysozoa</taxon>
        <taxon>Arthropoda</taxon>
        <taxon>Hexapoda</taxon>
        <taxon>Insecta</taxon>
        <taxon>Pterygota</taxon>
        <taxon>Neoptera</taxon>
        <taxon>Endopterygota</taxon>
        <taxon>Hymenoptera</taxon>
        <taxon>Apocrita</taxon>
        <taxon>Proctotrupomorpha</taxon>
        <taxon>Chalcidoidea</taxon>
        <taxon>Aphelinidae</taxon>
        <taxon>Aphelininae</taxon>
        <taxon>Eretmocerus</taxon>
    </lineage>
</organism>
<dbReference type="EMBL" id="CM056742">
    <property type="protein sequence ID" value="KAJ8678263.1"/>
    <property type="molecule type" value="Genomic_DNA"/>
</dbReference>
<name>A0ACC2P474_9HYME</name>